<dbReference type="PROSITE" id="PS50801">
    <property type="entry name" value="STAS"/>
    <property type="match status" value="1"/>
</dbReference>
<name>A0ABS0U5P7_9GAMM</name>
<dbReference type="CDD" id="cd07043">
    <property type="entry name" value="STAS_anti-anti-sigma_factors"/>
    <property type="match status" value="1"/>
</dbReference>
<evidence type="ECO:0000313" key="2">
    <source>
        <dbReference type="EMBL" id="MBI6549208.1"/>
    </source>
</evidence>
<dbReference type="Proteomes" id="UP000696184">
    <property type="component" value="Unassembled WGS sequence"/>
</dbReference>
<evidence type="ECO:0000259" key="1">
    <source>
        <dbReference type="PROSITE" id="PS50801"/>
    </source>
</evidence>
<accession>A0ABS0U5P7</accession>
<organism evidence="2 3">
    <name type="scientific">Xenorhabdus lircayensis</name>
    <dbReference type="NCBI Taxonomy" id="2763499"/>
    <lineage>
        <taxon>Bacteria</taxon>
        <taxon>Pseudomonadati</taxon>
        <taxon>Pseudomonadota</taxon>
        <taxon>Gammaproteobacteria</taxon>
        <taxon>Enterobacterales</taxon>
        <taxon>Morganellaceae</taxon>
        <taxon>Xenorhabdus</taxon>
    </lineage>
</organism>
<dbReference type="RefSeq" id="WP_198689989.1">
    <property type="nucleotide sequence ID" value="NZ_CAWPUD010000036.1"/>
</dbReference>
<dbReference type="InterPro" id="IPR049743">
    <property type="entry name" value="MlaB"/>
</dbReference>
<dbReference type="EMBL" id="JACOII010000038">
    <property type="protein sequence ID" value="MBI6549208.1"/>
    <property type="molecule type" value="Genomic_DNA"/>
</dbReference>
<keyword evidence="3" id="KW-1185">Reference proteome</keyword>
<evidence type="ECO:0000313" key="3">
    <source>
        <dbReference type="Proteomes" id="UP000696184"/>
    </source>
</evidence>
<dbReference type="InterPro" id="IPR052746">
    <property type="entry name" value="MlaB_ABC_Transporter"/>
</dbReference>
<dbReference type="Pfam" id="PF13466">
    <property type="entry name" value="STAS_2"/>
    <property type="match status" value="1"/>
</dbReference>
<dbReference type="NCBIfam" id="NF033618">
    <property type="entry name" value="mlaB_1"/>
    <property type="match status" value="1"/>
</dbReference>
<protein>
    <submittedName>
        <fullName evidence="2">Lipid asymmetry maintenance protein MlaB</fullName>
    </submittedName>
</protein>
<proteinExistence type="predicted"/>
<dbReference type="SUPFAM" id="SSF52091">
    <property type="entry name" value="SpoIIaa-like"/>
    <property type="match status" value="1"/>
</dbReference>
<dbReference type="InterPro" id="IPR002645">
    <property type="entry name" value="STAS_dom"/>
</dbReference>
<dbReference type="InterPro" id="IPR058548">
    <property type="entry name" value="MlaB-like_STAS"/>
</dbReference>
<gene>
    <name evidence="2" type="primary">mlaB</name>
    <name evidence="2" type="ORF">H8A87_10865</name>
</gene>
<dbReference type="Gene3D" id="3.30.750.24">
    <property type="entry name" value="STAS domain"/>
    <property type="match status" value="1"/>
</dbReference>
<dbReference type="PANTHER" id="PTHR35849">
    <property type="entry name" value="BLR2341 PROTEIN"/>
    <property type="match status" value="1"/>
</dbReference>
<dbReference type="PANTHER" id="PTHR35849:SF1">
    <property type="entry name" value="INTERMEMBRANE PHOSPHOLIPID TRANSPORT SYSTEM BINDING PROTEIN MLAB"/>
    <property type="match status" value="1"/>
</dbReference>
<feature type="domain" description="STAS" evidence="1">
    <location>
        <begin position="63"/>
        <end position="122"/>
    </location>
</feature>
<dbReference type="InterPro" id="IPR036513">
    <property type="entry name" value="STAS_dom_sf"/>
</dbReference>
<comment type="caution">
    <text evidence="2">The sequence shown here is derived from an EMBL/GenBank/DDBJ whole genome shotgun (WGS) entry which is preliminary data.</text>
</comment>
<sequence>MEKSTLDSSIVNKEMVNKEMTSKDTVSWEKAGNTLFLKGTLDRDSLLPLWQQKDHVLEEIDNIDVSQLSHVDSTGLALFVRLKGECQQSGRALTLSGIGERFKTLIALYGLQSLLDDNQSKA</sequence>
<reference evidence="2 3" key="1">
    <citation type="submission" date="2020-08" db="EMBL/GenBank/DDBJ databases">
        <title>Description of Xenorhabdus lircayensis sp. nov., the symbiotic bacterium associated with the entomopathogenic nematode Steirnernema unicornum.</title>
        <authorList>
            <person name="Castaneda-Alvarez C."/>
            <person name="Prodan S."/>
            <person name="Zamorano A."/>
            <person name="San-Blas E."/>
            <person name="Aballay E."/>
        </authorList>
    </citation>
    <scope>NUCLEOTIDE SEQUENCE [LARGE SCALE GENOMIC DNA]</scope>
    <source>
        <strain evidence="2 3">VLS</strain>
    </source>
</reference>